<organism evidence="1 2">
    <name type="scientific">Sphenostylis stenocarpa</name>
    <dbReference type="NCBI Taxonomy" id="92480"/>
    <lineage>
        <taxon>Eukaryota</taxon>
        <taxon>Viridiplantae</taxon>
        <taxon>Streptophyta</taxon>
        <taxon>Embryophyta</taxon>
        <taxon>Tracheophyta</taxon>
        <taxon>Spermatophyta</taxon>
        <taxon>Magnoliopsida</taxon>
        <taxon>eudicotyledons</taxon>
        <taxon>Gunneridae</taxon>
        <taxon>Pentapetalae</taxon>
        <taxon>rosids</taxon>
        <taxon>fabids</taxon>
        <taxon>Fabales</taxon>
        <taxon>Fabaceae</taxon>
        <taxon>Papilionoideae</taxon>
        <taxon>50 kb inversion clade</taxon>
        <taxon>NPAAA clade</taxon>
        <taxon>indigoferoid/millettioid clade</taxon>
        <taxon>Phaseoleae</taxon>
        <taxon>Sphenostylis</taxon>
    </lineage>
</organism>
<dbReference type="EMBL" id="OY731403">
    <property type="protein sequence ID" value="CAJ1964465.1"/>
    <property type="molecule type" value="Genomic_DNA"/>
</dbReference>
<gene>
    <name evidence="1" type="ORF">AYBTSS11_LOCUS20328</name>
</gene>
<protein>
    <submittedName>
        <fullName evidence="1">Uncharacterized protein</fullName>
    </submittedName>
</protein>
<reference evidence="1" key="1">
    <citation type="submission" date="2023-10" db="EMBL/GenBank/DDBJ databases">
        <authorList>
            <person name="Domelevo Entfellner J.-B."/>
        </authorList>
    </citation>
    <scope>NUCLEOTIDE SEQUENCE</scope>
</reference>
<name>A0AA86SLG0_9FABA</name>
<evidence type="ECO:0000313" key="2">
    <source>
        <dbReference type="Proteomes" id="UP001189624"/>
    </source>
</evidence>
<sequence>MTYYIKHPQLLQIAFHITWSIWSMRNSIRISNSTITLEQAIKRIITDVMLFGKIAKGTGTVSMDTFQILKNLFATITPSAPTRTASVIWLPPFTNWINETERVKVDSLVAF</sequence>
<dbReference type="Proteomes" id="UP001189624">
    <property type="component" value="Chromosome 6"/>
</dbReference>
<evidence type="ECO:0000313" key="1">
    <source>
        <dbReference type="EMBL" id="CAJ1964465.1"/>
    </source>
</evidence>
<accession>A0AA86SLG0</accession>
<keyword evidence="2" id="KW-1185">Reference proteome</keyword>
<dbReference type="Gramene" id="rna-AYBTSS11_LOCUS20328">
    <property type="protein sequence ID" value="CAJ1964465.1"/>
    <property type="gene ID" value="gene-AYBTSS11_LOCUS20328"/>
</dbReference>
<dbReference type="AlphaFoldDB" id="A0AA86SLG0"/>
<proteinExistence type="predicted"/>